<feature type="compositionally biased region" description="Low complexity" evidence="1">
    <location>
        <begin position="1"/>
        <end position="14"/>
    </location>
</feature>
<dbReference type="Proteomes" id="UP000398389">
    <property type="component" value="Unassembled WGS sequence"/>
</dbReference>
<feature type="compositionally biased region" description="Low complexity" evidence="1">
    <location>
        <begin position="186"/>
        <end position="200"/>
    </location>
</feature>
<dbReference type="RefSeq" id="XP_031856575.1">
    <property type="nucleotide sequence ID" value="XM_032000684.1"/>
</dbReference>
<proteinExistence type="predicted"/>
<reference evidence="2 3" key="1">
    <citation type="submission" date="2019-09" db="EMBL/GenBank/DDBJ databases">
        <authorList>
            <person name="Brejova B."/>
        </authorList>
    </citation>
    <scope>NUCLEOTIDE SEQUENCE [LARGE SCALE GENOMIC DNA]</scope>
</reference>
<feature type="compositionally biased region" description="Low complexity" evidence="1">
    <location>
        <begin position="141"/>
        <end position="156"/>
    </location>
</feature>
<dbReference type="GeneID" id="43584784"/>
<gene>
    <name evidence="2" type="ORF">SAPINGB_P005970</name>
</gene>
<dbReference type="AlphaFoldDB" id="A0A5E8C9R2"/>
<feature type="region of interest" description="Disordered" evidence="1">
    <location>
        <begin position="562"/>
        <end position="614"/>
    </location>
</feature>
<accession>A0A5E8C9R2</accession>
<organism evidence="2 3">
    <name type="scientific">Magnusiomyces paraingens</name>
    <dbReference type="NCBI Taxonomy" id="2606893"/>
    <lineage>
        <taxon>Eukaryota</taxon>
        <taxon>Fungi</taxon>
        <taxon>Dikarya</taxon>
        <taxon>Ascomycota</taxon>
        <taxon>Saccharomycotina</taxon>
        <taxon>Dipodascomycetes</taxon>
        <taxon>Dipodascales</taxon>
        <taxon>Dipodascaceae</taxon>
        <taxon>Magnusiomyces</taxon>
    </lineage>
</organism>
<feature type="region of interest" description="Disordered" evidence="1">
    <location>
        <begin position="231"/>
        <end position="266"/>
    </location>
</feature>
<keyword evidence="3" id="KW-1185">Reference proteome</keyword>
<feature type="region of interest" description="Disordered" evidence="1">
    <location>
        <begin position="498"/>
        <end position="544"/>
    </location>
</feature>
<feature type="compositionally biased region" description="Basic residues" evidence="1">
    <location>
        <begin position="253"/>
        <end position="264"/>
    </location>
</feature>
<feature type="compositionally biased region" description="Acidic residues" evidence="1">
    <location>
        <begin position="498"/>
        <end position="536"/>
    </location>
</feature>
<evidence type="ECO:0000256" key="1">
    <source>
        <dbReference type="SAM" id="MobiDB-lite"/>
    </source>
</evidence>
<dbReference type="EMBL" id="CABVLU010000005">
    <property type="protein sequence ID" value="VVT57966.1"/>
    <property type="molecule type" value="Genomic_DNA"/>
</dbReference>
<evidence type="ECO:0000313" key="3">
    <source>
        <dbReference type="Proteomes" id="UP000398389"/>
    </source>
</evidence>
<feature type="region of interest" description="Disordered" evidence="1">
    <location>
        <begin position="131"/>
        <end position="211"/>
    </location>
</feature>
<sequence length="743" mass="81611">MSRSGSLRTRTSSVRLDDEDRSVNNGANPAFTFIYIAAAEGKTYLQRCNERTKYQLQSCKQYFKRKLGIKHPNYGNEFDEDFIKQYWEGKNRSRYNGSGSHTIGATSSKASLRSTSSLSSWCVPVEYRARSGSNTGGPGVLTPSSSINSQSLNSTPTDEFRSFSMSNVSQDSSLTSADGTEPSTPPSTDSSSTPSTDSSSALGISGNKSSFSSVSSFTSCSSGYNSPRYSIAPSPPSINNSNNNRNLPNTPFSRKRSTSNRRSHSYTASGLRAGIYSSIQNKAIPNSSVFRRRFFRSDKNQCLVPEDDETHSLNHGDFYAPISAEETSKKVHSTLYGSAANGTCDNNDDDEDDITDEESDRLLELIDQGNHNSDEYVEVSYELINKLAVMNHVEVDVDPELGLMLDACRDSASCSPDIVSSGNGADLDTIPENEEYTCLDMGHKPVHGQTRFRYDTVMVEMSLKHLAVFAGKFSHRFNFCISRGKNNKLQFYIAGIKEDEEQDEEKDKDENEDLEDENEDEDEFDDANEEEEEDVATETQSKHTHINLDDYVNSCRNSPLNAKTSNCDNDDNDDALLPSFYSSDDTPQPSDVESLHGNLYGDYDDDDDDDDDCGTEGGCTVSNTITHSNRTYCDENDYNNGSQLQLTATRTLDDGSLQTEVITEPVKDPVQEVRPIVVSLSELEKQQAPVPVPVPAAKEEEAAASAAVAAIAKRSISMTLSETRANTLEANGSAKTLAKDLPA</sequence>
<feature type="compositionally biased region" description="Polar residues" evidence="1">
    <location>
        <begin position="163"/>
        <end position="178"/>
    </location>
</feature>
<protein>
    <submittedName>
        <fullName evidence="2">Uncharacterized protein</fullName>
    </submittedName>
</protein>
<feature type="compositionally biased region" description="Low complexity" evidence="1">
    <location>
        <begin position="237"/>
        <end position="252"/>
    </location>
</feature>
<evidence type="ECO:0000313" key="2">
    <source>
        <dbReference type="EMBL" id="VVT57966.1"/>
    </source>
</evidence>
<feature type="region of interest" description="Disordered" evidence="1">
    <location>
        <begin position="1"/>
        <end position="21"/>
    </location>
</feature>
<feature type="compositionally biased region" description="Polar residues" evidence="1">
    <location>
        <begin position="580"/>
        <end position="591"/>
    </location>
</feature>
<feature type="compositionally biased region" description="Acidic residues" evidence="1">
    <location>
        <begin position="602"/>
        <end position="614"/>
    </location>
</feature>
<name>A0A5E8C9R2_9ASCO</name>